<accession>A0ABQ3FNQ5</accession>
<name>A0ABQ3FNQ5_9GAMM</name>
<dbReference type="EMBL" id="BMZM01000003">
    <property type="protein sequence ID" value="GHC31224.1"/>
    <property type="molecule type" value="Genomic_DNA"/>
</dbReference>
<reference evidence="5" key="1">
    <citation type="journal article" date="2019" name="Int. J. Syst. Evol. Microbiol.">
        <title>The Global Catalogue of Microorganisms (GCM) 10K type strain sequencing project: providing services to taxonomists for standard genome sequencing and annotation.</title>
        <authorList>
            <consortium name="The Broad Institute Genomics Platform"/>
            <consortium name="The Broad Institute Genome Sequencing Center for Infectious Disease"/>
            <person name="Wu L."/>
            <person name="Ma J."/>
        </authorList>
    </citation>
    <scope>NUCLEOTIDE SEQUENCE [LARGE SCALE GENOMIC DNA]</scope>
    <source>
        <strain evidence="5">KCTC 42082</strain>
    </source>
</reference>
<gene>
    <name evidence="4" type="ORF">GCM10010082_26900</name>
</gene>
<evidence type="ECO:0000259" key="3">
    <source>
        <dbReference type="PROSITE" id="PS50234"/>
    </source>
</evidence>
<dbReference type="SMART" id="SM00327">
    <property type="entry name" value="VWA"/>
    <property type="match status" value="1"/>
</dbReference>
<evidence type="ECO:0000256" key="2">
    <source>
        <dbReference type="SAM" id="SignalP"/>
    </source>
</evidence>
<dbReference type="Proteomes" id="UP000604243">
    <property type="component" value="Unassembled WGS sequence"/>
</dbReference>
<dbReference type="InterPro" id="IPR002035">
    <property type="entry name" value="VWF_A"/>
</dbReference>
<keyword evidence="5" id="KW-1185">Reference proteome</keyword>
<organism evidence="4 5">
    <name type="scientific">Kushneria pakistanensis</name>
    <dbReference type="NCBI Taxonomy" id="1508770"/>
    <lineage>
        <taxon>Bacteria</taxon>
        <taxon>Pseudomonadati</taxon>
        <taxon>Pseudomonadota</taxon>
        <taxon>Gammaproteobacteria</taxon>
        <taxon>Oceanospirillales</taxon>
        <taxon>Halomonadaceae</taxon>
        <taxon>Kushneria</taxon>
    </lineage>
</organism>
<feature type="domain" description="VWFA" evidence="3">
    <location>
        <begin position="33"/>
        <end position="215"/>
    </location>
</feature>
<comment type="caution">
    <text evidence="4">The sequence shown here is derived from an EMBL/GenBank/DDBJ whole genome shotgun (WGS) entry which is preliminary data.</text>
</comment>
<evidence type="ECO:0000313" key="4">
    <source>
        <dbReference type="EMBL" id="GHC31224.1"/>
    </source>
</evidence>
<keyword evidence="1" id="KW-1133">Transmembrane helix</keyword>
<dbReference type="CDD" id="cd00198">
    <property type="entry name" value="vWFA"/>
    <property type="match status" value="1"/>
</dbReference>
<dbReference type="InterPro" id="IPR036465">
    <property type="entry name" value="vWFA_dom_sf"/>
</dbReference>
<feature type="chain" id="PRO_5047045551" description="VWFA domain-containing protein" evidence="2">
    <location>
        <begin position="24"/>
        <end position="594"/>
    </location>
</feature>
<keyword evidence="1" id="KW-0812">Transmembrane</keyword>
<proteinExistence type="predicted"/>
<evidence type="ECO:0000256" key="1">
    <source>
        <dbReference type="SAM" id="Phobius"/>
    </source>
</evidence>
<keyword evidence="1" id="KW-0472">Membrane</keyword>
<dbReference type="PROSITE" id="PS50234">
    <property type="entry name" value="VWFA"/>
    <property type="match status" value="1"/>
</dbReference>
<evidence type="ECO:0000313" key="5">
    <source>
        <dbReference type="Proteomes" id="UP000604243"/>
    </source>
</evidence>
<feature type="signal peptide" evidence="2">
    <location>
        <begin position="1"/>
        <end position="23"/>
    </location>
</feature>
<dbReference type="RefSeq" id="WP_189519031.1">
    <property type="nucleotide sequence ID" value="NZ_BMZM01000003.1"/>
</dbReference>
<feature type="transmembrane region" description="Helical" evidence="1">
    <location>
        <begin position="560"/>
        <end position="577"/>
    </location>
</feature>
<protein>
    <recommendedName>
        <fullName evidence="3">VWFA domain-containing protein</fullName>
    </recommendedName>
</protein>
<sequence>MLYRWLVTGTWLLLALMVLPVQAAPQDGTERGDVRLAIDVSGSMKDNDPDNLRASGVRLMVDLLPDNVRAGLWTFGQQVANPLAMEAVNDQWRQRALSVLPQLTRYEQFTDLESALNLATQDVTSDGRTHLIVLTDGMVDVPAISDKPAQDRASRERIIETLAPDLAERHVVIHTIALSRNADIDLMRDISQQTGGLASVAEDSRALLRSFLDVLNQVAPRQQLPLEDGRFQVDDQVREFTALIFHDRDEGPVTLISPTGERLSIESPGAASRWRHDDRYELITVPEPAAGQWRIDGPVGAGSRILIDSKLQLRSGKIPATLYEHFDLPLEVWLEGQPDQDDASAQRPAVDAVLRGANGEITSARLPHEADGRYRGRLEHINQTGNAELALQAQGDAFARLLTRSVNVVPAIDAALSSDQAYITLSAAHPRLTRDNTRINAQLLGETLKVTPVAESRWRVTLPDTLPEESVSVELTATVALDDRIHDVPLPPVVLNREAATSLSGARLDRDTISSEKMASRQDDDEEEQRWSLQRLWQLAQDNWPAARAQAIQWMQDPRAWWVAAVLVLLCLLLAFRRRRLRRQRPRHRRDPSV</sequence>
<dbReference type="SUPFAM" id="SSF53300">
    <property type="entry name" value="vWA-like"/>
    <property type="match status" value="1"/>
</dbReference>
<dbReference type="Pfam" id="PF00092">
    <property type="entry name" value="VWA"/>
    <property type="match status" value="1"/>
</dbReference>
<keyword evidence="2" id="KW-0732">Signal</keyword>
<dbReference type="Gene3D" id="3.40.50.410">
    <property type="entry name" value="von Willebrand factor, type A domain"/>
    <property type="match status" value="1"/>
</dbReference>